<dbReference type="InterPro" id="IPR001012">
    <property type="entry name" value="UBX_dom"/>
</dbReference>
<dbReference type="InterPro" id="IPR049483">
    <property type="entry name" value="FAF1_2-like_UAS"/>
</dbReference>
<sequence length="659" mass="74657">MSGSNREEILANFQEVTGMENVGEAIMWLENCNWDLLSAIKSALPQEMNDQDRMLQVGHGDTTQLATNGVPVTISSDFIEMPSTSGDSHKNQPSLHIHVFYLNNEIKVQVPESLTVGCLKTIIYSETGVPPCQQELTGWLEEPTSDTVPLSKLNLPSVVYLRLNQNKGSTAIGDQHGDSLMEVVDNSETIYVLKIYDELNNKEYNLKLPGDRNVAQVKADIFTLTDIPARHQIWCGWPENITDDSKLYELDLDQPFHCLTVQSSNIVEESPLNNSVISISSTDTPPSPIFIDLADTDSSPEDFEDASEGFAVEEEMFNDITPRASRPSPLIPDNVEDETAGSVHFIDGYNQRYGQSAPSFFPGTLEDAIKEACFRPARERRMLAIYLHHDGSVLTNVFCTELLGFETVLQTFANYFVVWGWDITNQGNREMFLSSVTRLLGSTVTETVQSISIDLLPALVIISRSRANTELLNVIYGNIGINELLTMLIHAVDVFTEIQETESKEEEERAAREKIKSEQDRAYQASLQLDRAKDEAKKQQMLLQSQEEERLKKEQEMEEERRKAERLAVESQLPEEPSDDDQVITFRFRPPNGEMFERKFLPLNKLQVLFNYLLVKGYRIEEYKLISPWPRRELSSLDGEILLQDIGLCAQETIILEER</sequence>
<dbReference type="Proteomes" id="UP001152798">
    <property type="component" value="Chromosome 2"/>
</dbReference>
<dbReference type="SMART" id="SM00166">
    <property type="entry name" value="UBX"/>
    <property type="match status" value="1"/>
</dbReference>
<dbReference type="SUPFAM" id="SSF54236">
    <property type="entry name" value="Ubiquitin-like"/>
    <property type="match status" value="3"/>
</dbReference>
<dbReference type="SUPFAM" id="SSF52833">
    <property type="entry name" value="Thioredoxin-like"/>
    <property type="match status" value="1"/>
</dbReference>
<dbReference type="Pfam" id="PF21021">
    <property type="entry name" value="FAF1"/>
    <property type="match status" value="1"/>
</dbReference>
<dbReference type="Pfam" id="PF00789">
    <property type="entry name" value="UBX"/>
    <property type="match status" value="1"/>
</dbReference>
<organism evidence="3 4">
    <name type="scientific">Nezara viridula</name>
    <name type="common">Southern green stink bug</name>
    <name type="synonym">Cimex viridulus</name>
    <dbReference type="NCBI Taxonomy" id="85310"/>
    <lineage>
        <taxon>Eukaryota</taxon>
        <taxon>Metazoa</taxon>
        <taxon>Ecdysozoa</taxon>
        <taxon>Arthropoda</taxon>
        <taxon>Hexapoda</taxon>
        <taxon>Insecta</taxon>
        <taxon>Pterygota</taxon>
        <taxon>Neoptera</taxon>
        <taxon>Paraneoptera</taxon>
        <taxon>Hemiptera</taxon>
        <taxon>Heteroptera</taxon>
        <taxon>Panheteroptera</taxon>
        <taxon>Pentatomomorpha</taxon>
        <taxon>Pentatomoidea</taxon>
        <taxon>Pentatomidae</taxon>
        <taxon>Pentatominae</taxon>
        <taxon>Nezara</taxon>
    </lineage>
</organism>
<accession>A0A9P0E8W7</accession>
<dbReference type="InterPro" id="IPR033043">
    <property type="entry name" value="FAF1-like_UBX"/>
</dbReference>
<dbReference type="Gene3D" id="3.40.30.10">
    <property type="entry name" value="Glutaredoxin"/>
    <property type="match status" value="1"/>
</dbReference>
<reference evidence="3" key="1">
    <citation type="submission" date="2022-01" db="EMBL/GenBank/DDBJ databases">
        <authorList>
            <person name="King R."/>
        </authorList>
    </citation>
    <scope>NUCLEOTIDE SEQUENCE</scope>
</reference>
<dbReference type="SMART" id="SM00594">
    <property type="entry name" value="UAS"/>
    <property type="match status" value="1"/>
</dbReference>
<dbReference type="GO" id="GO:0043130">
    <property type="term" value="F:ubiquitin binding"/>
    <property type="evidence" value="ECO:0007669"/>
    <property type="project" value="TreeGrafter"/>
</dbReference>
<evidence type="ECO:0000313" key="3">
    <source>
        <dbReference type="EMBL" id="CAH1394372.1"/>
    </source>
</evidence>
<dbReference type="InterPro" id="IPR006577">
    <property type="entry name" value="UAS"/>
</dbReference>
<evidence type="ECO:0000259" key="2">
    <source>
        <dbReference type="PROSITE" id="PS50033"/>
    </source>
</evidence>
<feature type="region of interest" description="Disordered" evidence="1">
    <location>
        <begin position="538"/>
        <end position="578"/>
    </location>
</feature>
<feature type="region of interest" description="Disordered" evidence="1">
    <location>
        <begin position="500"/>
        <end position="519"/>
    </location>
</feature>
<proteinExistence type="predicted"/>
<dbReference type="InterPro" id="IPR050730">
    <property type="entry name" value="UBX_domain-protein"/>
</dbReference>
<name>A0A9P0E8W7_NEZVI</name>
<dbReference type="CDD" id="cd01771">
    <property type="entry name" value="UBX_UBXN3A"/>
    <property type="match status" value="1"/>
</dbReference>
<dbReference type="PROSITE" id="PS50033">
    <property type="entry name" value="UBX"/>
    <property type="match status" value="1"/>
</dbReference>
<feature type="compositionally biased region" description="Basic and acidic residues" evidence="1">
    <location>
        <begin position="547"/>
        <end position="568"/>
    </location>
</feature>
<evidence type="ECO:0000313" key="4">
    <source>
        <dbReference type="Proteomes" id="UP001152798"/>
    </source>
</evidence>
<feature type="compositionally biased region" description="Basic and acidic residues" evidence="1">
    <location>
        <begin position="506"/>
        <end position="519"/>
    </location>
</feature>
<keyword evidence="4" id="KW-1185">Reference proteome</keyword>
<gene>
    <name evidence="3" type="ORF">NEZAVI_LOCUS4890</name>
</gene>
<evidence type="ECO:0000256" key="1">
    <source>
        <dbReference type="SAM" id="MobiDB-lite"/>
    </source>
</evidence>
<dbReference type="Pfam" id="PF14555">
    <property type="entry name" value="UBA_4"/>
    <property type="match status" value="1"/>
</dbReference>
<dbReference type="InterPro" id="IPR036249">
    <property type="entry name" value="Thioredoxin-like_sf"/>
</dbReference>
<dbReference type="Gene3D" id="1.10.8.10">
    <property type="entry name" value="DNA helicase RuvA subunit, C-terminal domain"/>
    <property type="match status" value="1"/>
</dbReference>
<dbReference type="PANTHER" id="PTHR23322:SF96">
    <property type="entry name" value="FAS-ASSOCIATED FACTOR 1"/>
    <property type="match status" value="1"/>
</dbReference>
<dbReference type="Gene3D" id="3.10.20.90">
    <property type="entry name" value="Phosphatidylinositol 3-kinase Catalytic Subunit, Chain A, domain 1"/>
    <property type="match status" value="3"/>
</dbReference>
<dbReference type="InterPro" id="IPR029071">
    <property type="entry name" value="Ubiquitin-like_domsf"/>
</dbReference>
<dbReference type="OrthoDB" id="1920064at2759"/>
<dbReference type="AlphaFoldDB" id="A0A9P0E8W7"/>
<feature type="domain" description="UBX" evidence="2">
    <location>
        <begin position="579"/>
        <end position="656"/>
    </location>
</feature>
<dbReference type="CDD" id="cd22249">
    <property type="entry name" value="UDM1_RNF168_RNF169-like"/>
    <property type="match status" value="1"/>
</dbReference>
<dbReference type="EMBL" id="OV725078">
    <property type="protein sequence ID" value="CAH1394372.1"/>
    <property type="molecule type" value="Genomic_DNA"/>
</dbReference>
<dbReference type="PANTHER" id="PTHR23322">
    <property type="entry name" value="FAS-ASSOCIATED PROTEIN"/>
    <property type="match status" value="1"/>
</dbReference>
<dbReference type="GO" id="GO:0036503">
    <property type="term" value="P:ERAD pathway"/>
    <property type="evidence" value="ECO:0007669"/>
    <property type="project" value="TreeGrafter"/>
</dbReference>
<dbReference type="GO" id="GO:0005783">
    <property type="term" value="C:endoplasmic reticulum"/>
    <property type="evidence" value="ECO:0007669"/>
    <property type="project" value="TreeGrafter"/>
</dbReference>
<dbReference type="GO" id="GO:0005634">
    <property type="term" value="C:nucleus"/>
    <property type="evidence" value="ECO:0007669"/>
    <property type="project" value="TreeGrafter"/>
</dbReference>
<protein>
    <recommendedName>
        <fullName evidence="2">UBX domain-containing protein</fullName>
    </recommendedName>
</protein>